<feature type="domain" description="RING-type" evidence="6">
    <location>
        <begin position="85"/>
        <end position="120"/>
    </location>
</feature>
<proteinExistence type="predicted"/>
<feature type="compositionally biased region" description="Low complexity" evidence="5">
    <location>
        <begin position="1"/>
        <end position="13"/>
    </location>
</feature>
<comment type="caution">
    <text evidence="7">The sequence shown here is derived from an EMBL/GenBank/DDBJ whole genome shotgun (WGS) entry which is preliminary data.</text>
</comment>
<evidence type="ECO:0000313" key="8">
    <source>
        <dbReference type="Proteomes" id="UP001187531"/>
    </source>
</evidence>
<name>A0AA88HVF5_ARTSF</name>
<keyword evidence="2 4" id="KW-0863">Zinc-finger</keyword>
<dbReference type="AlphaFoldDB" id="A0AA88HVF5"/>
<dbReference type="InterPro" id="IPR013083">
    <property type="entry name" value="Znf_RING/FYVE/PHD"/>
</dbReference>
<feature type="region of interest" description="Disordered" evidence="5">
    <location>
        <begin position="1"/>
        <end position="58"/>
    </location>
</feature>
<evidence type="ECO:0000256" key="1">
    <source>
        <dbReference type="ARBA" id="ARBA00022723"/>
    </source>
</evidence>
<dbReference type="GO" id="GO:0016567">
    <property type="term" value="P:protein ubiquitination"/>
    <property type="evidence" value="ECO:0007669"/>
    <property type="project" value="TreeGrafter"/>
</dbReference>
<evidence type="ECO:0000256" key="2">
    <source>
        <dbReference type="ARBA" id="ARBA00022771"/>
    </source>
</evidence>
<keyword evidence="1" id="KW-0479">Metal-binding</keyword>
<dbReference type="FunFam" id="3.30.40.10:FF:000110">
    <property type="entry name" value="E3 ubiquitin-protein ligase RNF34 isoform X1"/>
    <property type="match status" value="1"/>
</dbReference>
<dbReference type="PANTHER" id="PTHR46858">
    <property type="entry name" value="OS05G0521000 PROTEIN"/>
    <property type="match status" value="1"/>
</dbReference>
<dbReference type="GO" id="GO:0061630">
    <property type="term" value="F:ubiquitin protein ligase activity"/>
    <property type="evidence" value="ECO:0007669"/>
    <property type="project" value="TreeGrafter"/>
</dbReference>
<reference evidence="7" key="1">
    <citation type="submission" date="2023-07" db="EMBL/GenBank/DDBJ databases">
        <title>Chromosome-level genome assembly of Artemia franciscana.</title>
        <authorList>
            <person name="Jo E."/>
        </authorList>
    </citation>
    <scope>NUCLEOTIDE SEQUENCE</scope>
    <source>
        <tissue evidence="7">Whole body</tissue>
    </source>
</reference>
<dbReference type="SUPFAM" id="SSF57850">
    <property type="entry name" value="RING/U-box"/>
    <property type="match status" value="1"/>
</dbReference>
<dbReference type="InterPro" id="IPR001841">
    <property type="entry name" value="Znf_RING"/>
</dbReference>
<dbReference type="Pfam" id="PF13920">
    <property type="entry name" value="zf-C3HC4_3"/>
    <property type="match status" value="1"/>
</dbReference>
<keyword evidence="3" id="KW-0862">Zinc</keyword>
<protein>
    <recommendedName>
        <fullName evidence="6">RING-type domain-containing protein</fullName>
    </recommendedName>
</protein>
<sequence>MSSSSSSDESSSSSDEDEEELTQFNSNPGTSSNPSNPIQPGNSNPGTSSNPSNAIQPGNVRLWNEIRLPDEIAKGADNLPDEELCQICVNAPLNCVILECGHMVSCVECAQRLAKCPICRQFVDRVVCTYKA</sequence>
<dbReference type="Gene3D" id="3.30.40.10">
    <property type="entry name" value="Zinc/RING finger domain, C3HC4 (zinc finger)"/>
    <property type="match status" value="1"/>
</dbReference>
<gene>
    <name evidence="7" type="ORF">QYM36_009045</name>
</gene>
<dbReference type="Proteomes" id="UP001187531">
    <property type="component" value="Unassembled WGS sequence"/>
</dbReference>
<evidence type="ECO:0000256" key="4">
    <source>
        <dbReference type="PROSITE-ProRule" id="PRU00175"/>
    </source>
</evidence>
<dbReference type="PANTHER" id="PTHR46858:SF5">
    <property type="entry name" value="E3 UBIQUITIN-PROTEIN LIGASE APD1-RELATED"/>
    <property type="match status" value="1"/>
</dbReference>
<keyword evidence="8" id="KW-1185">Reference proteome</keyword>
<dbReference type="PROSITE" id="PS50089">
    <property type="entry name" value="ZF_RING_2"/>
    <property type="match status" value="1"/>
</dbReference>
<feature type="compositionally biased region" description="Low complexity" evidence="5">
    <location>
        <begin position="25"/>
        <end position="53"/>
    </location>
</feature>
<evidence type="ECO:0000256" key="3">
    <source>
        <dbReference type="ARBA" id="ARBA00022833"/>
    </source>
</evidence>
<evidence type="ECO:0000256" key="5">
    <source>
        <dbReference type="SAM" id="MobiDB-lite"/>
    </source>
</evidence>
<dbReference type="EMBL" id="JAVRJZ010000013">
    <property type="protein sequence ID" value="KAK2714684.1"/>
    <property type="molecule type" value="Genomic_DNA"/>
</dbReference>
<dbReference type="GO" id="GO:0008270">
    <property type="term" value="F:zinc ion binding"/>
    <property type="evidence" value="ECO:0007669"/>
    <property type="project" value="UniProtKB-KW"/>
</dbReference>
<evidence type="ECO:0000313" key="7">
    <source>
        <dbReference type="EMBL" id="KAK2714684.1"/>
    </source>
</evidence>
<accession>A0AA88HVF5</accession>
<evidence type="ECO:0000259" key="6">
    <source>
        <dbReference type="PROSITE" id="PS50089"/>
    </source>
</evidence>
<organism evidence="7 8">
    <name type="scientific">Artemia franciscana</name>
    <name type="common">Brine shrimp</name>
    <name type="synonym">Artemia sanfranciscana</name>
    <dbReference type="NCBI Taxonomy" id="6661"/>
    <lineage>
        <taxon>Eukaryota</taxon>
        <taxon>Metazoa</taxon>
        <taxon>Ecdysozoa</taxon>
        <taxon>Arthropoda</taxon>
        <taxon>Crustacea</taxon>
        <taxon>Branchiopoda</taxon>
        <taxon>Anostraca</taxon>
        <taxon>Artemiidae</taxon>
        <taxon>Artemia</taxon>
    </lineage>
</organism>